<dbReference type="InterPro" id="IPR008971">
    <property type="entry name" value="HSP40/DnaJ_pept-bd"/>
</dbReference>
<dbReference type="SMART" id="SM00271">
    <property type="entry name" value="DnaJ"/>
    <property type="match status" value="1"/>
</dbReference>
<dbReference type="SUPFAM" id="SSF49493">
    <property type="entry name" value="HSP40/DnaJ peptide-binding domain"/>
    <property type="match status" value="1"/>
</dbReference>
<name>A0A6C0H6L2_9ZZZZ</name>
<evidence type="ECO:0000313" key="2">
    <source>
        <dbReference type="EMBL" id="QHT75643.1"/>
    </source>
</evidence>
<dbReference type="GO" id="GO:0051082">
    <property type="term" value="F:unfolded protein binding"/>
    <property type="evidence" value="ECO:0007669"/>
    <property type="project" value="InterPro"/>
</dbReference>
<dbReference type="PANTHER" id="PTHR43888">
    <property type="entry name" value="DNAJ-LIKE-2, ISOFORM A-RELATED"/>
    <property type="match status" value="1"/>
</dbReference>
<dbReference type="InterPro" id="IPR002939">
    <property type="entry name" value="DnaJ_C"/>
</dbReference>
<dbReference type="EMBL" id="MN739880">
    <property type="protein sequence ID" value="QHT75643.1"/>
    <property type="molecule type" value="Genomic_DNA"/>
</dbReference>
<dbReference type="PRINTS" id="PR00625">
    <property type="entry name" value="JDOMAIN"/>
</dbReference>
<protein>
    <recommendedName>
        <fullName evidence="1">J domain-containing protein</fullName>
    </recommendedName>
</protein>
<dbReference type="InterPro" id="IPR001623">
    <property type="entry name" value="DnaJ_domain"/>
</dbReference>
<accession>A0A6C0H6L2</accession>
<dbReference type="Gene3D" id="1.10.287.110">
    <property type="entry name" value="DnaJ domain"/>
    <property type="match status" value="1"/>
</dbReference>
<dbReference type="GO" id="GO:0030544">
    <property type="term" value="F:Hsp70 protein binding"/>
    <property type="evidence" value="ECO:0007669"/>
    <property type="project" value="InterPro"/>
</dbReference>
<dbReference type="Pfam" id="PF01556">
    <property type="entry name" value="DnaJ_C"/>
    <property type="match status" value="1"/>
</dbReference>
<reference evidence="2" key="1">
    <citation type="journal article" date="2020" name="Nature">
        <title>Giant virus diversity and host interactions through global metagenomics.</title>
        <authorList>
            <person name="Schulz F."/>
            <person name="Roux S."/>
            <person name="Paez-Espino D."/>
            <person name="Jungbluth S."/>
            <person name="Walsh D.A."/>
            <person name="Denef V.J."/>
            <person name="McMahon K.D."/>
            <person name="Konstantinidis K.T."/>
            <person name="Eloe-Fadrosh E.A."/>
            <person name="Kyrpides N.C."/>
            <person name="Woyke T."/>
        </authorList>
    </citation>
    <scope>NUCLEOTIDE SEQUENCE</scope>
    <source>
        <strain evidence="2">GVMAG-M-3300023179-71</strain>
    </source>
</reference>
<dbReference type="InterPro" id="IPR044713">
    <property type="entry name" value="DNJA1/2-like"/>
</dbReference>
<dbReference type="Gene3D" id="2.60.260.20">
    <property type="entry name" value="Urease metallochaperone UreE, N-terminal domain"/>
    <property type="match status" value="1"/>
</dbReference>
<dbReference type="AlphaFoldDB" id="A0A6C0H6L2"/>
<sequence length="205" mass="23790">MDYYKILNVSPNSSLNEIKKAYRTLSKKYHSDKNPNIESLNIMKNLNQAYETLSDPDLKQNYDSSLTNNNIIYSIPNIFSDINLTLEQIYSGILLEHPPIYIKPASNHKDVYFYNNTKYTINILSHPLFKKNDLDLFMEKNITLNEALNGISFTFTHLNGKKYTYEYNKTVIQPETKKIIEGKGFIQGDLIGNLEILFHVILPEK</sequence>
<dbReference type="Pfam" id="PF00226">
    <property type="entry name" value="DnaJ"/>
    <property type="match status" value="1"/>
</dbReference>
<proteinExistence type="predicted"/>
<dbReference type="SUPFAM" id="SSF46565">
    <property type="entry name" value="Chaperone J-domain"/>
    <property type="match status" value="1"/>
</dbReference>
<organism evidence="2">
    <name type="scientific">viral metagenome</name>
    <dbReference type="NCBI Taxonomy" id="1070528"/>
    <lineage>
        <taxon>unclassified sequences</taxon>
        <taxon>metagenomes</taxon>
        <taxon>organismal metagenomes</taxon>
    </lineage>
</organism>
<dbReference type="CDD" id="cd06257">
    <property type="entry name" value="DnaJ"/>
    <property type="match status" value="1"/>
</dbReference>
<dbReference type="GO" id="GO:0006457">
    <property type="term" value="P:protein folding"/>
    <property type="evidence" value="ECO:0007669"/>
    <property type="project" value="InterPro"/>
</dbReference>
<evidence type="ECO:0000259" key="1">
    <source>
        <dbReference type="PROSITE" id="PS50076"/>
    </source>
</evidence>
<feature type="domain" description="J" evidence="1">
    <location>
        <begin position="2"/>
        <end position="66"/>
    </location>
</feature>
<dbReference type="PROSITE" id="PS50076">
    <property type="entry name" value="DNAJ_2"/>
    <property type="match status" value="1"/>
</dbReference>
<dbReference type="InterPro" id="IPR036869">
    <property type="entry name" value="J_dom_sf"/>
</dbReference>